<dbReference type="EMBL" id="BRYB01005549">
    <property type="protein sequence ID" value="GMI25854.1"/>
    <property type="molecule type" value="Genomic_DNA"/>
</dbReference>
<feature type="signal peptide" evidence="1">
    <location>
        <begin position="1"/>
        <end position="21"/>
    </location>
</feature>
<accession>A0ABQ6MGL1</accession>
<name>A0ABQ6MGL1_9STRA</name>
<evidence type="ECO:0000313" key="3">
    <source>
        <dbReference type="Proteomes" id="UP001165060"/>
    </source>
</evidence>
<reference evidence="2 3" key="1">
    <citation type="journal article" date="2023" name="Commun. Biol.">
        <title>Genome analysis of Parmales, the sister group of diatoms, reveals the evolutionary specialization of diatoms from phago-mixotrophs to photoautotrophs.</title>
        <authorList>
            <person name="Ban H."/>
            <person name="Sato S."/>
            <person name="Yoshikawa S."/>
            <person name="Yamada K."/>
            <person name="Nakamura Y."/>
            <person name="Ichinomiya M."/>
            <person name="Sato N."/>
            <person name="Blanc-Mathieu R."/>
            <person name="Endo H."/>
            <person name="Kuwata A."/>
            <person name="Ogata H."/>
        </authorList>
    </citation>
    <scope>NUCLEOTIDE SEQUENCE [LARGE SCALE GENOMIC DNA]</scope>
</reference>
<keyword evidence="1" id="KW-0732">Signal</keyword>
<evidence type="ECO:0000256" key="1">
    <source>
        <dbReference type="SAM" id="SignalP"/>
    </source>
</evidence>
<feature type="chain" id="PRO_5046378692" evidence="1">
    <location>
        <begin position="22"/>
        <end position="100"/>
    </location>
</feature>
<evidence type="ECO:0000313" key="2">
    <source>
        <dbReference type="EMBL" id="GMI25854.1"/>
    </source>
</evidence>
<organism evidence="2 3">
    <name type="scientific">Tetraparma gracilis</name>
    <dbReference type="NCBI Taxonomy" id="2962635"/>
    <lineage>
        <taxon>Eukaryota</taxon>
        <taxon>Sar</taxon>
        <taxon>Stramenopiles</taxon>
        <taxon>Ochrophyta</taxon>
        <taxon>Bolidophyceae</taxon>
        <taxon>Parmales</taxon>
        <taxon>Triparmaceae</taxon>
        <taxon>Tetraparma</taxon>
    </lineage>
</organism>
<protein>
    <submittedName>
        <fullName evidence="2">Uncharacterized protein</fullName>
    </submittedName>
</protein>
<dbReference type="Proteomes" id="UP001165060">
    <property type="component" value="Unassembled WGS sequence"/>
</dbReference>
<gene>
    <name evidence="2" type="ORF">TeGR_g13458</name>
</gene>
<comment type="caution">
    <text evidence="2">The sequence shown here is derived from an EMBL/GenBank/DDBJ whole genome shotgun (WGS) entry which is preliminary data.</text>
</comment>
<keyword evidence="3" id="KW-1185">Reference proteome</keyword>
<sequence length="100" mass="10606">MKLSATFSMFLACLLAPSALADASAQQHLRGRHLGSCKGVAPWDTPAQATWCEASCNHDPPHCPTSHCACSAPETAPEPTPESLVCQCQCDDDTKKCTCD</sequence>
<proteinExistence type="predicted"/>